<comment type="caution">
    <text evidence="1">The sequence shown here is derived from an EMBL/GenBank/DDBJ whole genome shotgun (WGS) entry which is preliminary data.</text>
</comment>
<dbReference type="Proteomes" id="UP000823934">
    <property type="component" value="Unassembled WGS sequence"/>
</dbReference>
<dbReference type="AlphaFoldDB" id="A0A9D1TUE1"/>
<dbReference type="EMBL" id="DXHP01000119">
    <property type="protein sequence ID" value="HIW06722.1"/>
    <property type="molecule type" value="Genomic_DNA"/>
</dbReference>
<reference evidence="1" key="1">
    <citation type="journal article" date="2021" name="PeerJ">
        <title>Extensive microbial diversity within the chicken gut microbiome revealed by metagenomics and culture.</title>
        <authorList>
            <person name="Gilroy R."/>
            <person name="Ravi A."/>
            <person name="Getino M."/>
            <person name="Pursley I."/>
            <person name="Horton D.L."/>
            <person name="Alikhan N.F."/>
            <person name="Baker D."/>
            <person name="Gharbi K."/>
            <person name="Hall N."/>
            <person name="Watson M."/>
            <person name="Adriaenssens E.M."/>
            <person name="Foster-Nyarko E."/>
            <person name="Jarju S."/>
            <person name="Secka A."/>
            <person name="Antonio M."/>
            <person name="Oren A."/>
            <person name="Chaudhuri R.R."/>
            <person name="La Ragione R."/>
            <person name="Hildebrand F."/>
            <person name="Pallen M.J."/>
        </authorList>
    </citation>
    <scope>NUCLEOTIDE SEQUENCE</scope>
    <source>
        <strain evidence="1">CHK160-9182</strain>
    </source>
</reference>
<name>A0A9D1TUE1_9GAMM</name>
<protein>
    <submittedName>
        <fullName evidence="1">Uncharacterized protein</fullName>
    </submittedName>
</protein>
<evidence type="ECO:0000313" key="1">
    <source>
        <dbReference type="EMBL" id="HIW06722.1"/>
    </source>
</evidence>
<sequence>MLKNLWSYSVLAFTLWISVLQGAFATGPSTITAEIVPLAMNPAGDVLCKSRYSENRMGSHSLMPMNYALCIVKEGRIQPIPESDWHFAADESAENYFMEYGRMNQQFKDAKFAANDPLVADFYEELLAEGFQKIDVADYQLEPRFSLGSFQERWNVEYLEQVQAVLYHREKPTVYGDYDLTTPFLKTTLLYQINNQIWLEYEDCPMDMTVDCDQYDVITPDFYFADDGEDSETGEVTGGPIPYDWKQKVTSVIFLPEIL</sequence>
<organism evidence="1 2">
    <name type="scientific">Candidatus Ignatzschineria merdigallinarum</name>
    <dbReference type="NCBI Taxonomy" id="2838621"/>
    <lineage>
        <taxon>Bacteria</taxon>
        <taxon>Pseudomonadati</taxon>
        <taxon>Pseudomonadota</taxon>
        <taxon>Gammaproteobacteria</taxon>
        <taxon>Cardiobacteriales</taxon>
        <taxon>Ignatzschineriaceae</taxon>
        <taxon>Ignatzschineria</taxon>
    </lineage>
</organism>
<reference evidence="1" key="2">
    <citation type="submission" date="2021-04" db="EMBL/GenBank/DDBJ databases">
        <authorList>
            <person name="Gilroy R."/>
        </authorList>
    </citation>
    <scope>NUCLEOTIDE SEQUENCE</scope>
    <source>
        <strain evidence="1">CHK160-9182</strain>
    </source>
</reference>
<proteinExistence type="predicted"/>
<gene>
    <name evidence="1" type="ORF">H9889_05290</name>
</gene>
<evidence type="ECO:0000313" key="2">
    <source>
        <dbReference type="Proteomes" id="UP000823934"/>
    </source>
</evidence>
<accession>A0A9D1TUE1</accession>